<reference evidence="1 2" key="1">
    <citation type="submission" date="2018-12" db="EMBL/GenBank/DDBJ databases">
        <title>Complete genome sequence of Iodobacter sp. H11R3.</title>
        <authorList>
            <person name="Bae J.-W."/>
        </authorList>
    </citation>
    <scope>NUCLEOTIDE SEQUENCE [LARGE SCALE GENOMIC DNA]</scope>
    <source>
        <strain evidence="1 2">H11R3</strain>
    </source>
</reference>
<dbReference type="SUPFAM" id="SSF55331">
    <property type="entry name" value="Tautomerase/MIF"/>
    <property type="match status" value="1"/>
</dbReference>
<proteinExistence type="predicted"/>
<protein>
    <submittedName>
        <fullName evidence="1">5-carboxymethyl-2-hydroxymuconate Delta-isomerase</fullName>
    </submittedName>
</protein>
<dbReference type="Pfam" id="PF02962">
    <property type="entry name" value="CHMI"/>
    <property type="match status" value="1"/>
</dbReference>
<dbReference type="AlphaFoldDB" id="A0A3S8ZUL5"/>
<dbReference type="CDD" id="cd00580">
    <property type="entry name" value="CHMI"/>
    <property type="match status" value="1"/>
</dbReference>
<dbReference type="InterPro" id="IPR014347">
    <property type="entry name" value="Tautomerase/MIF_sf"/>
</dbReference>
<organism evidence="1 2">
    <name type="scientific">Iodobacter ciconiae</name>
    <dbReference type="NCBI Taxonomy" id="2496266"/>
    <lineage>
        <taxon>Bacteria</taxon>
        <taxon>Pseudomonadati</taxon>
        <taxon>Pseudomonadota</taxon>
        <taxon>Betaproteobacteria</taxon>
        <taxon>Neisseriales</taxon>
        <taxon>Chitinibacteraceae</taxon>
        <taxon>Iodobacter</taxon>
    </lineage>
</organism>
<sequence length="121" mass="13541">MPHINIEYSNNLSTFDANLALQQLNNALIESGHFAEGDIQSRAMGFDHFQIGNVAEGRAFIHIQLRILSGRSAEVKKSLSEALLQALKIDNPQQLKILIRSEIIDIDRPSYCMMNIESEGC</sequence>
<dbReference type="GO" id="GO:0008704">
    <property type="term" value="F:5-carboxymethyl-2-hydroxymuconate delta-isomerase activity"/>
    <property type="evidence" value="ECO:0007669"/>
    <property type="project" value="InterPro"/>
</dbReference>
<dbReference type="Proteomes" id="UP000282438">
    <property type="component" value="Chromosome"/>
</dbReference>
<dbReference type="RefSeq" id="WP_125974476.1">
    <property type="nucleotide sequence ID" value="NZ_CP034433.1"/>
</dbReference>
<dbReference type="OrthoDB" id="9814215at2"/>
<keyword evidence="2" id="KW-1185">Reference proteome</keyword>
<evidence type="ECO:0000313" key="2">
    <source>
        <dbReference type="Proteomes" id="UP000282438"/>
    </source>
</evidence>
<name>A0A3S8ZUL5_9NEIS</name>
<dbReference type="PANTHER" id="PTHR37950:SF1">
    <property type="entry name" value="4-HYDROXYPHENYLACETATE CATABOLISM PROTEIN"/>
    <property type="match status" value="1"/>
</dbReference>
<dbReference type="InterPro" id="IPR004220">
    <property type="entry name" value="5-COMe_2-OHmuconate_Isoase"/>
</dbReference>
<dbReference type="KEGG" id="iod:EJO50_12035"/>
<dbReference type="EMBL" id="CP034433">
    <property type="protein sequence ID" value="AZN37146.1"/>
    <property type="molecule type" value="Genomic_DNA"/>
</dbReference>
<dbReference type="Gene3D" id="3.30.429.10">
    <property type="entry name" value="Macrophage Migration Inhibitory Factor"/>
    <property type="match status" value="1"/>
</dbReference>
<dbReference type="PANTHER" id="PTHR37950">
    <property type="entry name" value="4-HYDROXYPHENYLACETATE CATABOLISM PROTEIN"/>
    <property type="match status" value="1"/>
</dbReference>
<accession>A0A3S8ZUL5</accession>
<gene>
    <name evidence="1" type="ORF">EJO50_12035</name>
</gene>
<keyword evidence="1" id="KW-0413">Isomerase</keyword>
<evidence type="ECO:0000313" key="1">
    <source>
        <dbReference type="EMBL" id="AZN37146.1"/>
    </source>
</evidence>